<protein>
    <submittedName>
        <fullName evidence="1">Uncharacterized protein</fullName>
    </submittedName>
</protein>
<dbReference type="Proteomes" id="UP000214646">
    <property type="component" value="Unassembled WGS sequence"/>
</dbReference>
<reference evidence="2" key="1">
    <citation type="submission" date="2017-06" db="EMBL/GenBank/DDBJ databases">
        <title>Genome analysis of Fimbriiglobus ruber SP5, the first member of the order Planctomycetales with confirmed chitinolytic capability.</title>
        <authorList>
            <person name="Ravin N.V."/>
            <person name="Rakitin A.L."/>
            <person name="Ivanova A.A."/>
            <person name="Beletsky A.V."/>
            <person name="Kulichevskaya I.S."/>
            <person name="Mardanov A.V."/>
            <person name="Dedysh S.N."/>
        </authorList>
    </citation>
    <scope>NUCLEOTIDE SEQUENCE [LARGE SCALE GENOMIC DNA]</scope>
    <source>
        <strain evidence="2">SP5</strain>
    </source>
</reference>
<sequence>MANDGRFPCDLAVFADTGEEPAAVYRHLDWLRSLGTPPILIRSAGRLGDDLIRGCGPTRRFVSIPAFTLGEAGRVGRIPRQCTRTYKIDVVERAIRRDLLGLAPGRRCPPGVRVVQYFGISTDEAGRAARARKRFAEKQWTVPAYPLLDLGWTRRDCLTWLADRVPHPVPRSACVFCPFHDNAAWRDLRTVDPDGWARAVAIDEALRADGSACRRGFRQPLYLHRSCQPLAEIAFDALAPEPLDPMAGECHGMCGV</sequence>
<dbReference type="EMBL" id="NIDE01000007">
    <property type="protein sequence ID" value="OWK40965.1"/>
    <property type="molecule type" value="Genomic_DNA"/>
</dbReference>
<dbReference type="InterPro" id="IPR014729">
    <property type="entry name" value="Rossmann-like_a/b/a_fold"/>
</dbReference>
<evidence type="ECO:0000313" key="2">
    <source>
        <dbReference type="Proteomes" id="UP000214646"/>
    </source>
</evidence>
<dbReference type="AlphaFoldDB" id="A0A225DXA7"/>
<name>A0A225DXA7_9BACT</name>
<comment type="caution">
    <text evidence="1">The sequence shown here is derived from an EMBL/GenBank/DDBJ whole genome shotgun (WGS) entry which is preliminary data.</text>
</comment>
<gene>
    <name evidence="1" type="ORF">FRUB_04857</name>
</gene>
<evidence type="ECO:0000313" key="1">
    <source>
        <dbReference type="EMBL" id="OWK40965.1"/>
    </source>
</evidence>
<organism evidence="1 2">
    <name type="scientific">Fimbriiglobus ruber</name>
    <dbReference type="NCBI Taxonomy" id="1908690"/>
    <lineage>
        <taxon>Bacteria</taxon>
        <taxon>Pseudomonadati</taxon>
        <taxon>Planctomycetota</taxon>
        <taxon>Planctomycetia</taxon>
        <taxon>Gemmatales</taxon>
        <taxon>Gemmataceae</taxon>
        <taxon>Fimbriiglobus</taxon>
    </lineage>
</organism>
<proteinExistence type="predicted"/>
<dbReference type="Gene3D" id="3.40.50.620">
    <property type="entry name" value="HUPs"/>
    <property type="match status" value="1"/>
</dbReference>
<keyword evidence="2" id="KW-1185">Reference proteome</keyword>
<accession>A0A225DXA7</accession>